<keyword evidence="1" id="KW-0812">Transmembrane</keyword>
<organism evidence="2 3">
    <name type="scientific">Paxillus rubicundulus Ve08.2h10</name>
    <dbReference type="NCBI Taxonomy" id="930991"/>
    <lineage>
        <taxon>Eukaryota</taxon>
        <taxon>Fungi</taxon>
        <taxon>Dikarya</taxon>
        <taxon>Basidiomycota</taxon>
        <taxon>Agaricomycotina</taxon>
        <taxon>Agaricomycetes</taxon>
        <taxon>Agaricomycetidae</taxon>
        <taxon>Boletales</taxon>
        <taxon>Paxilineae</taxon>
        <taxon>Paxillaceae</taxon>
        <taxon>Paxillus</taxon>
    </lineage>
</organism>
<name>A0A0D0CEB5_9AGAM</name>
<dbReference type="OrthoDB" id="2689129at2759"/>
<reference evidence="2 3" key="1">
    <citation type="submission" date="2014-04" db="EMBL/GenBank/DDBJ databases">
        <authorList>
            <consortium name="DOE Joint Genome Institute"/>
            <person name="Kuo A."/>
            <person name="Kohler A."/>
            <person name="Jargeat P."/>
            <person name="Nagy L.G."/>
            <person name="Floudas D."/>
            <person name="Copeland A."/>
            <person name="Barry K.W."/>
            <person name="Cichocki N."/>
            <person name="Veneault-Fourrey C."/>
            <person name="LaButti K."/>
            <person name="Lindquist E.A."/>
            <person name="Lipzen A."/>
            <person name="Lundell T."/>
            <person name="Morin E."/>
            <person name="Murat C."/>
            <person name="Sun H."/>
            <person name="Tunlid A."/>
            <person name="Henrissat B."/>
            <person name="Grigoriev I.V."/>
            <person name="Hibbett D.S."/>
            <person name="Martin F."/>
            <person name="Nordberg H.P."/>
            <person name="Cantor M.N."/>
            <person name="Hua S.X."/>
        </authorList>
    </citation>
    <scope>NUCLEOTIDE SEQUENCE [LARGE SCALE GENOMIC DNA]</scope>
    <source>
        <strain evidence="2 3">Ve08.2h10</strain>
    </source>
</reference>
<proteinExistence type="predicted"/>
<reference evidence="3" key="2">
    <citation type="submission" date="2015-01" db="EMBL/GenBank/DDBJ databases">
        <title>Evolutionary Origins and Diversification of the Mycorrhizal Mutualists.</title>
        <authorList>
            <consortium name="DOE Joint Genome Institute"/>
            <consortium name="Mycorrhizal Genomics Consortium"/>
            <person name="Kohler A."/>
            <person name="Kuo A."/>
            <person name="Nagy L.G."/>
            <person name="Floudas D."/>
            <person name="Copeland A."/>
            <person name="Barry K.W."/>
            <person name="Cichocki N."/>
            <person name="Veneault-Fourrey C."/>
            <person name="LaButti K."/>
            <person name="Lindquist E.A."/>
            <person name="Lipzen A."/>
            <person name="Lundell T."/>
            <person name="Morin E."/>
            <person name="Murat C."/>
            <person name="Riley R."/>
            <person name="Ohm R."/>
            <person name="Sun H."/>
            <person name="Tunlid A."/>
            <person name="Henrissat B."/>
            <person name="Grigoriev I.V."/>
            <person name="Hibbett D.S."/>
            <person name="Martin F."/>
        </authorList>
    </citation>
    <scope>NUCLEOTIDE SEQUENCE [LARGE SCALE GENOMIC DNA]</scope>
    <source>
        <strain evidence="3">Ve08.2h10</strain>
    </source>
</reference>
<sequence length="183" mass="21147">MPPQFQGSLPSIALVLFAGLTQIPFLLSILSWSPEFKGHPLARFLLLLISWWLSYWIAKTYIRLAELSSPLYHPLGCLAQCFNWVFHWVLAIYFAFFVNKYSLLSYLTTVFCLAVVIFSEGLFHSLVTIDCKDTDNLGVYEDVRKNFGRCLAALVRISYSSREETSPRRRQERLRMPARTVNL</sequence>
<evidence type="ECO:0000313" key="2">
    <source>
        <dbReference type="EMBL" id="KIK81017.1"/>
    </source>
</evidence>
<keyword evidence="3" id="KW-1185">Reference proteome</keyword>
<keyword evidence="1" id="KW-0472">Membrane</keyword>
<dbReference type="Proteomes" id="UP000054538">
    <property type="component" value="Unassembled WGS sequence"/>
</dbReference>
<dbReference type="InParanoid" id="A0A0D0CEB5"/>
<feature type="transmembrane region" description="Helical" evidence="1">
    <location>
        <begin position="44"/>
        <end position="62"/>
    </location>
</feature>
<gene>
    <name evidence="2" type="ORF">PAXRUDRAFT_209244</name>
</gene>
<evidence type="ECO:0000256" key="1">
    <source>
        <dbReference type="SAM" id="Phobius"/>
    </source>
</evidence>
<protein>
    <submittedName>
        <fullName evidence="2">Uncharacterized protein</fullName>
    </submittedName>
</protein>
<keyword evidence="1" id="KW-1133">Transmembrane helix</keyword>
<accession>A0A0D0CEB5</accession>
<dbReference type="AlphaFoldDB" id="A0A0D0CEB5"/>
<evidence type="ECO:0000313" key="3">
    <source>
        <dbReference type="Proteomes" id="UP000054538"/>
    </source>
</evidence>
<feature type="transmembrane region" description="Helical" evidence="1">
    <location>
        <begin position="74"/>
        <end position="97"/>
    </location>
</feature>
<dbReference type="EMBL" id="KN825883">
    <property type="protein sequence ID" value="KIK81017.1"/>
    <property type="molecule type" value="Genomic_DNA"/>
</dbReference>
<feature type="transmembrane region" description="Helical" evidence="1">
    <location>
        <begin position="103"/>
        <end position="123"/>
    </location>
</feature>
<dbReference type="HOGENOM" id="CLU_1475610_0_0_1"/>
<feature type="transmembrane region" description="Helical" evidence="1">
    <location>
        <begin position="12"/>
        <end position="32"/>
    </location>
</feature>